<evidence type="ECO:0000256" key="1">
    <source>
        <dbReference type="SAM" id="Phobius"/>
    </source>
</evidence>
<reference evidence="3 4" key="1">
    <citation type="submission" date="2018-05" db="EMBL/GenBank/DDBJ databases">
        <title>Marinifilum breve JC075T sp. nov., a marine bacterium isolated from Yongle Blue Hole in the South China Sea.</title>
        <authorList>
            <person name="Fu T."/>
        </authorList>
    </citation>
    <scope>NUCLEOTIDE SEQUENCE [LARGE SCALE GENOMIC DNA]</scope>
    <source>
        <strain evidence="3 4">JC075</strain>
    </source>
</reference>
<dbReference type="PANTHER" id="PTHR34512">
    <property type="entry name" value="CELL SURFACE PROTEIN"/>
    <property type="match status" value="1"/>
</dbReference>
<dbReference type="RefSeq" id="WP_110359892.1">
    <property type="nucleotide sequence ID" value="NZ_QFLI01000002.1"/>
</dbReference>
<protein>
    <recommendedName>
        <fullName evidence="2">Pyrrolo-quinoline quinone repeat domain-containing protein</fullName>
    </recommendedName>
</protein>
<keyword evidence="1" id="KW-0472">Membrane</keyword>
<dbReference type="EMBL" id="QFLI01000002">
    <property type="protein sequence ID" value="PXY02258.1"/>
    <property type="molecule type" value="Genomic_DNA"/>
</dbReference>
<dbReference type="SUPFAM" id="SSF50998">
    <property type="entry name" value="Quinoprotein alcohol dehydrogenase-like"/>
    <property type="match status" value="1"/>
</dbReference>
<feature type="transmembrane region" description="Helical" evidence="1">
    <location>
        <begin position="9"/>
        <end position="28"/>
    </location>
</feature>
<dbReference type="OrthoDB" id="1111963at2"/>
<gene>
    <name evidence="3" type="ORF">DF185_06315</name>
</gene>
<proteinExistence type="predicted"/>
<dbReference type="Pfam" id="PF13360">
    <property type="entry name" value="PQQ_2"/>
    <property type="match status" value="1"/>
</dbReference>
<feature type="domain" description="Pyrrolo-quinoline quinone repeat" evidence="2">
    <location>
        <begin position="137"/>
        <end position="390"/>
    </location>
</feature>
<evidence type="ECO:0000313" key="3">
    <source>
        <dbReference type="EMBL" id="PXY02258.1"/>
    </source>
</evidence>
<dbReference type="InterPro" id="IPR015943">
    <property type="entry name" value="WD40/YVTN_repeat-like_dom_sf"/>
</dbReference>
<organism evidence="3 4">
    <name type="scientific">Marinifilum breve</name>
    <dbReference type="NCBI Taxonomy" id="2184082"/>
    <lineage>
        <taxon>Bacteria</taxon>
        <taxon>Pseudomonadati</taxon>
        <taxon>Bacteroidota</taxon>
        <taxon>Bacteroidia</taxon>
        <taxon>Marinilabiliales</taxon>
        <taxon>Marinifilaceae</taxon>
    </lineage>
</organism>
<name>A0A2V4A0R5_9BACT</name>
<comment type="caution">
    <text evidence="3">The sequence shown here is derived from an EMBL/GenBank/DDBJ whole genome shotgun (WGS) entry which is preliminary data.</text>
</comment>
<keyword evidence="1" id="KW-0812">Transmembrane</keyword>
<accession>A0A2V4A0R5</accession>
<keyword evidence="4" id="KW-1185">Reference proteome</keyword>
<dbReference type="InterPro" id="IPR002372">
    <property type="entry name" value="PQQ_rpt_dom"/>
</dbReference>
<dbReference type="Proteomes" id="UP000248079">
    <property type="component" value="Unassembled WGS sequence"/>
</dbReference>
<evidence type="ECO:0000259" key="2">
    <source>
        <dbReference type="Pfam" id="PF13360"/>
    </source>
</evidence>
<dbReference type="AlphaFoldDB" id="A0A2V4A0R5"/>
<dbReference type="InterPro" id="IPR011047">
    <property type="entry name" value="Quinoprotein_ADH-like_sf"/>
</dbReference>
<sequence>MLSKRSEKGLILLTVVVATALFVYWLLYNPAKDIHASIPGMDNRPKESETGGGKVKIGEGFDFFKDLSTELKGKWIQFRGAKSDNISADQTKLINSWGSGPKIDWEVELGEGHAAPVVYNGKVFVLDYDEVKKADALRCFSLESGEELWRRWYRVRIKRNHGISRTVPAINDKYLITIGPRCHVMCTDPNTGDFLWGIDLVKEYMSEIPFWYTGQCPIIVDNIAIIAPGGSSLLIGVDCATGKVVWETPNPDGWKMSHSSIMPMTLDGKKMWVYAAVGGIVGVSAGGDDLGEILWKTKDFAPSVVAPSPIVFGNGKVYMTAGYGAGGILLQVKKSGNKYSVETLQKFKPKDGIASEQQTPILYDGHMFSILPKDAGGLRNRFVCVDPNDSQKILWDSGSGHRFGLGPYVVADGKFFILRDDGTITIAKATSKSFEFLDKAKVMDGHDAWGPLVVVDGRLLMRDDKHMVCIDLRAN</sequence>
<evidence type="ECO:0000313" key="4">
    <source>
        <dbReference type="Proteomes" id="UP000248079"/>
    </source>
</evidence>
<dbReference type="Gene3D" id="2.130.10.10">
    <property type="entry name" value="YVTN repeat-like/Quinoprotein amine dehydrogenase"/>
    <property type="match status" value="1"/>
</dbReference>
<keyword evidence="1" id="KW-1133">Transmembrane helix</keyword>
<dbReference type="PANTHER" id="PTHR34512:SF30">
    <property type="entry name" value="OUTER MEMBRANE PROTEIN ASSEMBLY FACTOR BAMB"/>
    <property type="match status" value="1"/>
</dbReference>